<dbReference type="RefSeq" id="WP_110818153.1">
    <property type="nucleotide sequence ID" value="NZ_QJTX01000014.1"/>
</dbReference>
<gene>
    <name evidence="1" type="ORF">ALQ44_00640</name>
</gene>
<evidence type="ECO:0000313" key="1">
    <source>
        <dbReference type="EMBL" id="RMO32190.1"/>
    </source>
</evidence>
<dbReference type="AlphaFoldDB" id="A0A3M3UG86"/>
<proteinExistence type="predicted"/>
<comment type="caution">
    <text evidence="1">The sequence shown here is derived from an EMBL/GenBank/DDBJ whole genome shotgun (WGS) entry which is preliminary data.</text>
</comment>
<sequence length="756" mass="85751">MITTLFLNNYPLDSCSESALGTLIEGRVANSRVSKAWNRNTSLINAFLDITGRRLNVEDMRSQKTAESLLRGFEGFLIEQTKYGKRQAGKIYGEALRMFSTCFDFALESAVIRQKKSTKRYEDSIIFYSQCPKSAERLAFYSGWFLRAHTGAPRFINLAQFYKQYGKVCTDYYFNRLRAKLRKYSEASLITHVKQLNFMAKRICATYPTAEHLEKLKDPTEVNNFMEQCFTYSLLHTIANSAKIEVFYETWARTVGIFKQTMVGSQLVAEPAHSILAPSFKTSVQSYKDKDNDYEKTLTPIPLSLKDENALQSLGDKLKGNRDYLVKICRATCAQELANYRRYRNLANKGNIISLKMAKSFPDDFTDADLCATWKKAPYVSKHILTSLNIAQEKIKEPVYTLRSKSLLPFLYLLVIYNPSITVSWFKAFELFSPHGIMTGFTQSAKGYKARSLKKRARKMQVISLDHKSTKLFKAIIKLTEEARTYLKSINSQAYRYLLLANRGGLETPSRMVNIPSWKDDSGVASFKKNLISGIPSARPDKQISAMVSRLSLKRTRGDQIVIKYFDTLSEVEAAKTAGHKRHTRALMARYIPPAIRHFLMCRWLRQFQNAILYDVMKDSDYLLRSMDFNTAEDLEMFLRNIRPDYDFKIVLNKSNEAAQAGAGTDSDRIYISLNKQKLIVLLTIYEMGASAASKGIALTPAAMNWYKIACLVRIAGNLANEGLLGTACSQAAAHLLKNTQPSSDVANRLAGVIYA</sequence>
<name>A0A3M3UG86_PSESJ</name>
<dbReference type="Proteomes" id="UP000276886">
    <property type="component" value="Unassembled WGS sequence"/>
</dbReference>
<protein>
    <submittedName>
        <fullName evidence="1">Uncharacterized protein</fullName>
    </submittedName>
</protein>
<evidence type="ECO:0000313" key="2">
    <source>
        <dbReference type="Proteomes" id="UP000276886"/>
    </source>
</evidence>
<accession>A0A3M3UG86</accession>
<organism evidence="1 2">
    <name type="scientific">Pseudomonas syringae pv. pisi</name>
    <dbReference type="NCBI Taxonomy" id="59510"/>
    <lineage>
        <taxon>Bacteria</taxon>
        <taxon>Pseudomonadati</taxon>
        <taxon>Pseudomonadota</taxon>
        <taxon>Gammaproteobacteria</taxon>
        <taxon>Pseudomonadales</taxon>
        <taxon>Pseudomonadaceae</taxon>
        <taxon>Pseudomonas</taxon>
        <taxon>Pseudomonas syringae</taxon>
    </lineage>
</organism>
<dbReference type="EMBL" id="RBPQ01000041">
    <property type="protein sequence ID" value="RMO32190.1"/>
    <property type="molecule type" value="Genomic_DNA"/>
</dbReference>
<reference evidence="1 2" key="1">
    <citation type="submission" date="2018-08" db="EMBL/GenBank/DDBJ databases">
        <title>Recombination of ecologically and evolutionarily significant loci maintains genetic cohesion in the Pseudomonas syringae species complex.</title>
        <authorList>
            <person name="Dillon M."/>
            <person name="Thakur S."/>
            <person name="Almeida R.N.D."/>
            <person name="Weir B.S."/>
            <person name="Guttman D.S."/>
        </authorList>
    </citation>
    <scope>NUCLEOTIDE SEQUENCE [LARGE SCALE GENOMIC DNA]</scope>
    <source>
        <strain evidence="1 2">ICMP 2788</strain>
    </source>
</reference>